<comment type="subcellular location">
    <subcellularLocation>
        <location evidence="1">Periplasm</location>
    </subcellularLocation>
</comment>
<dbReference type="EMBL" id="JARXHW010000004">
    <property type="protein sequence ID" value="MDQ8206448.1"/>
    <property type="molecule type" value="Genomic_DNA"/>
</dbReference>
<accession>A0ABU1AQW5</accession>
<dbReference type="InterPro" id="IPR007444">
    <property type="entry name" value="Glucan_biosyn_MdoG_C"/>
</dbReference>
<dbReference type="PANTHER" id="PTHR30504:SF2">
    <property type="entry name" value="GLUCANS BIOSYNTHESIS PROTEIN G"/>
    <property type="match status" value="1"/>
</dbReference>
<comment type="caution">
    <text evidence="7">The sequence shown here is derived from an EMBL/GenBank/DDBJ whole genome shotgun (WGS) entry which is preliminary data.</text>
</comment>
<protein>
    <submittedName>
        <fullName evidence="7">Glucan biosynthesis protein</fullName>
    </submittedName>
</protein>
<dbReference type="Gene3D" id="2.60.40.10">
    <property type="entry name" value="Immunoglobulins"/>
    <property type="match status" value="1"/>
</dbReference>
<evidence type="ECO:0000256" key="5">
    <source>
        <dbReference type="SAM" id="SignalP"/>
    </source>
</evidence>
<dbReference type="Gene3D" id="2.70.98.10">
    <property type="match status" value="1"/>
</dbReference>
<name>A0ABU1AQW5_9BACT</name>
<evidence type="ECO:0000256" key="2">
    <source>
        <dbReference type="ARBA" id="ARBA00005001"/>
    </source>
</evidence>
<dbReference type="SUPFAM" id="SSF74650">
    <property type="entry name" value="Galactose mutarotase-like"/>
    <property type="match status" value="1"/>
</dbReference>
<sequence length="506" mass="57990">MTKVHRSLLLLCALGLSSVQAQQERTQITLDSVAHEAQALIEQPPRQPEALAENLQSLSYDQYRDIRFRPSEALWWNADSKFRVEFFHPGHLFQDQVEIFEASDTHVQEIPFLKNAFDYGNSGYDPGFFKKPKAYSGIRVKYPVNNQDVYDELIVFLGGSYFRAIGAGHNFGLSLRGLAMNTIGEQEDFPRFTKLWLKKPEANSNQLTLFALLEGEKVTGAYRFDVRSQGVTQIDVHTRLFFRAGGAAEVGIAPLTSMFVHGENSNNPNLTDWRPEVHDSDGMLVHANNEWHWFPLENLPGRTIQRLPTAKLRGFGLLQRDRDFKNYKDLEANYQRRPSAWIEPIGKWSTGEIVLYTFGTDTEATDNVTAFWKPDIDANTQDRTEFSYRITLQTKDPAHELAKVLETRVGQRTLDSNASTVIIEFSRPESIGLDEIDRLSVGFEYGGAQAIEAPIIQYNEPEDRIRVFANFKTPQEHPQESPYRMSAQLLREGHQVSERWNYIWKH</sequence>
<dbReference type="InterPro" id="IPR014756">
    <property type="entry name" value="Ig_E-set"/>
</dbReference>
<feature type="signal peptide" evidence="5">
    <location>
        <begin position="1"/>
        <end position="21"/>
    </location>
</feature>
<evidence type="ECO:0000313" key="7">
    <source>
        <dbReference type="EMBL" id="MDQ8206448.1"/>
    </source>
</evidence>
<evidence type="ECO:0000256" key="1">
    <source>
        <dbReference type="ARBA" id="ARBA00004418"/>
    </source>
</evidence>
<comment type="pathway">
    <text evidence="2">Glycan metabolism; osmoregulated periplasmic glucan (OPG) biosynthesis.</text>
</comment>
<dbReference type="PANTHER" id="PTHR30504">
    <property type="entry name" value="GLUCANS BIOSYNTHESIS PROTEIN"/>
    <property type="match status" value="1"/>
</dbReference>
<keyword evidence="8" id="KW-1185">Reference proteome</keyword>
<dbReference type="InterPro" id="IPR013783">
    <property type="entry name" value="Ig-like_fold"/>
</dbReference>
<reference evidence="7 8" key="1">
    <citation type="submission" date="2023-04" db="EMBL/GenBank/DDBJ databases">
        <title>A novel bacteria isolated from coastal sediment.</title>
        <authorList>
            <person name="Liu X.-J."/>
            <person name="Du Z.-J."/>
        </authorList>
    </citation>
    <scope>NUCLEOTIDE SEQUENCE [LARGE SCALE GENOMIC DNA]</scope>
    <source>
        <strain evidence="7 8">SDUM461003</strain>
    </source>
</reference>
<gene>
    <name evidence="7" type="ORF">QEH52_02930</name>
</gene>
<keyword evidence="4" id="KW-0574">Periplasm</keyword>
<dbReference type="Proteomes" id="UP001225316">
    <property type="component" value="Unassembled WGS sequence"/>
</dbReference>
<feature type="chain" id="PRO_5046078178" evidence="5">
    <location>
        <begin position="22"/>
        <end position="506"/>
    </location>
</feature>
<comment type="similarity">
    <text evidence="3">Belongs to the OpgD/OpgG family.</text>
</comment>
<keyword evidence="5" id="KW-0732">Signal</keyword>
<dbReference type="PIRSF" id="PIRSF006281">
    <property type="entry name" value="MdoG"/>
    <property type="match status" value="1"/>
</dbReference>
<dbReference type="InterPro" id="IPR014718">
    <property type="entry name" value="GH-type_carb-bd"/>
</dbReference>
<dbReference type="Pfam" id="PF04349">
    <property type="entry name" value="MdoG"/>
    <property type="match status" value="1"/>
</dbReference>
<evidence type="ECO:0000259" key="6">
    <source>
        <dbReference type="Pfam" id="PF04349"/>
    </source>
</evidence>
<evidence type="ECO:0000256" key="3">
    <source>
        <dbReference type="ARBA" id="ARBA00009284"/>
    </source>
</evidence>
<dbReference type="SUPFAM" id="SSF81296">
    <property type="entry name" value="E set domains"/>
    <property type="match status" value="1"/>
</dbReference>
<evidence type="ECO:0000313" key="8">
    <source>
        <dbReference type="Proteomes" id="UP001225316"/>
    </source>
</evidence>
<feature type="domain" description="Glucan biosynthesis periplasmic MdoG C-terminal" evidence="6">
    <location>
        <begin position="30"/>
        <end position="504"/>
    </location>
</feature>
<evidence type="ECO:0000256" key="4">
    <source>
        <dbReference type="ARBA" id="ARBA00022764"/>
    </source>
</evidence>
<dbReference type="InterPro" id="IPR014438">
    <property type="entry name" value="Glucan_biosyn_MdoG/MdoD"/>
</dbReference>
<organism evidence="7 8">
    <name type="scientific">Thalassobacterium maritimum</name>
    <dbReference type="NCBI Taxonomy" id="3041265"/>
    <lineage>
        <taxon>Bacteria</taxon>
        <taxon>Pseudomonadati</taxon>
        <taxon>Verrucomicrobiota</taxon>
        <taxon>Opitutia</taxon>
        <taxon>Puniceicoccales</taxon>
        <taxon>Coraliomargaritaceae</taxon>
        <taxon>Thalassobacterium</taxon>
    </lineage>
</organism>
<dbReference type="InterPro" id="IPR011013">
    <property type="entry name" value="Gal_mutarotase_sf_dom"/>
</dbReference>
<proteinExistence type="inferred from homology"/>